<organism evidence="10 11">
    <name type="scientific">Maridesulfovibrio salexigens (strain ATCC 14822 / DSM 2638 / NCIMB 8403 / VKM B-1763)</name>
    <name type="common">Desulfovibrio salexigens</name>
    <dbReference type="NCBI Taxonomy" id="526222"/>
    <lineage>
        <taxon>Bacteria</taxon>
        <taxon>Pseudomonadati</taxon>
        <taxon>Thermodesulfobacteriota</taxon>
        <taxon>Desulfovibrionia</taxon>
        <taxon>Desulfovibrionales</taxon>
        <taxon>Desulfovibrionaceae</taxon>
        <taxon>Maridesulfovibrio</taxon>
    </lineage>
</organism>
<dbReference type="KEGG" id="dsa:Desal_0683"/>
<evidence type="ECO:0000256" key="5">
    <source>
        <dbReference type="ARBA" id="ARBA00023136"/>
    </source>
</evidence>
<keyword evidence="3 7" id="KW-0812">Transmembrane</keyword>
<keyword evidence="5 7" id="KW-0472">Membrane</keyword>
<dbReference type="GO" id="GO:0022857">
    <property type="term" value="F:transmembrane transporter activity"/>
    <property type="evidence" value="ECO:0007669"/>
    <property type="project" value="TreeGrafter"/>
</dbReference>
<evidence type="ECO:0000259" key="9">
    <source>
        <dbReference type="Pfam" id="PF12704"/>
    </source>
</evidence>
<feature type="transmembrane region" description="Helical" evidence="7">
    <location>
        <begin position="304"/>
        <end position="330"/>
    </location>
</feature>
<protein>
    <recommendedName>
        <fullName evidence="12">ABC transport system permease protein</fullName>
    </recommendedName>
</protein>
<evidence type="ECO:0000256" key="3">
    <source>
        <dbReference type="ARBA" id="ARBA00022692"/>
    </source>
</evidence>
<keyword evidence="11" id="KW-1185">Reference proteome</keyword>
<dbReference type="InterPro" id="IPR025857">
    <property type="entry name" value="MacB_PCD"/>
</dbReference>
<dbReference type="GO" id="GO:0005886">
    <property type="term" value="C:plasma membrane"/>
    <property type="evidence" value="ECO:0007669"/>
    <property type="project" value="UniProtKB-SubCell"/>
</dbReference>
<dbReference type="eggNOG" id="COG0577">
    <property type="taxonomic scope" value="Bacteria"/>
</dbReference>
<feature type="domain" description="MacB-like periplasmic core" evidence="9">
    <location>
        <begin position="25"/>
        <end position="247"/>
    </location>
</feature>
<evidence type="ECO:0000256" key="1">
    <source>
        <dbReference type="ARBA" id="ARBA00004651"/>
    </source>
</evidence>
<feature type="transmembrane region" description="Helical" evidence="7">
    <location>
        <begin position="20"/>
        <end position="42"/>
    </location>
</feature>
<evidence type="ECO:0000256" key="2">
    <source>
        <dbReference type="ARBA" id="ARBA00022475"/>
    </source>
</evidence>
<dbReference type="Pfam" id="PF12704">
    <property type="entry name" value="MacB_PCD"/>
    <property type="match status" value="1"/>
</dbReference>
<gene>
    <name evidence="10" type="ordered locus">Desal_0683</name>
</gene>
<dbReference type="PANTHER" id="PTHR30572:SF4">
    <property type="entry name" value="ABC TRANSPORTER PERMEASE YTRF"/>
    <property type="match status" value="1"/>
</dbReference>
<dbReference type="InterPro" id="IPR050250">
    <property type="entry name" value="Macrolide_Exporter_MacB"/>
</dbReference>
<accession>C6BYF8</accession>
<evidence type="ECO:0000256" key="7">
    <source>
        <dbReference type="SAM" id="Phobius"/>
    </source>
</evidence>
<sequence>MNLFTIPLRNLGRRPLRTILLCAVFTVGVMSVVSIQLLSTVVGNSLEEKMSKFGANILITPKTESLSVSYGGLDLGNVAYGSHELQGTPVLKAVRGIELKERLSAVAPKFAAISKVKGQQVAVVGVSMADELNIKTHWYPLGRFPEKQNEIVIGINAASKLGINPGDALEIEGNKLLTAGILDPTGTEDDNVIFMDIDLLRNSVGRPGAVHFIEVAALCAGCPIDEIVQQIVKAVPGAEVKALQHVVKQRMSAINFVNQMAWTVSGVILLTACFMIGLSIFSAVNERKTEIGLMRSLGFSTGSVFSIFCLEALLMGCISGILGYLGGYFASGEILKNLNMGEAEIAFDPLAFGITFLAVAGLAVLSATIPSIRATRVDPSRTLVSL</sequence>
<evidence type="ECO:0000313" key="10">
    <source>
        <dbReference type="EMBL" id="ACS78749.1"/>
    </source>
</evidence>
<feature type="transmembrane region" description="Helical" evidence="7">
    <location>
        <begin position="350"/>
        <end position="372"/>
    </location>
</feature>
<dbReference type="EMBL" id="CP001649">
    <property type="protein sequence ID" value="ACS78749.1"/>
    <property type="molecule type" value="Genomic_DNA"/>
</dbReference>
<evidence type="ECO:0000259" key="8">
    <source>
        <dbReference type="Pfam" id="PF02687"/>
    </source>
</evidence>
<evidence type="ECO:0000313" key="11">
    <source>
        <dbReference type="Proteomes" id="UP000002601"/>
    </source>
</evidence>
<keyword evidence="4 7" id="KW-1133">Transmembrane helix</keyword>
<reference evidence="10 11" key="1">
    <citation type="submission" date="2009-06" db="EMBL/GenBank/DDBJ databases">
        <title>Complete sequence of Desulfovibrio salexigens DSM 2638.</title>
        <authorList>
            <consortium name="US DOE Joint Genome Institute"/>
            <person name="Lucas S."/>
            <person name="Copeland A."/>
            <person name="Lapidus A."/>
            <person name="Glavina del Rio T."/>
            <person name="Tice H."/>
            <person name="Bruce D."/>
            <person name="Goodwin L."/>
            <person name="Pitluck S."/>
            <person name="Munk A.C."/>
            <person name="Brettin T."/>
            <person name="Detter J.C."/>
            <person name="Han C."/>
            <person name="Tapia R."/>
            <person name="Larimer F."/>
            <person name="Land M."/>
            <person name="Hauser L."/>
            <person name="Kyrpides N."/>
            <person name="Anderson I."/>
            <person name="Wall J.D."/>
            <person name="Arkin A.P."/>
            <person name="Dehal P."/>
            <person name="Chivian D."/>
            <person name="Giles B."/>
            <person name="Hazen T.C."/>
        </authorList>
    </citation>
    <scope>NUCLEOTIDE SEQUENCE [LARGE SCALE GENOMIC DNA]</scope>
    <source>
        <strain evidence="11">ATCC 14822 / DSM 2638 / NCIMB 8403 / VKM B-1763</strain>
    </source>
</reference>
<feature type="domain" description="ABC3 transporter permease C-terminal" evidence="8">
    <location>
        <begin position="263"/>
        <end position="379"/>
    </location>
</feature>
<name>C6BYF8_MARSD</name>
<dbReference type="OrthoDB" id="239678at2"/>
<comment type="similarity">
    <text evidence="6">Belongs to the ABC-4 integral membrane protein family.</text>
</comment>
<dbReference type="PANTHER" id="PTHR30572">
    <property type="entry name" value="MEMBRANE COMPONENT OF TRANSPORTER-RELATED"/>
    <property type="match status" value="1"/>
</dbReference>
<dbReference type="Proteomes" id="UP000002601">
    <property type="component" value="Chromosome"/>
</dbReference>
<dbReference type="STRING" id="526222.Desal_0683"/>
<dbReference type="InterPro" id="IPR003838">
    <property type="entry name" value="ABC3_permease_C"/>
</dbReference>
<keyword evidence="2" id="KW-1003">Cell membrane</keyword>
<evidence type="ECO:0000256" key="4">
    <source>
        <dbReference type="ARBA" id="ARBA00022989"/>
    </source>
</evidence>
<evidence type="ECO:0008006" key="12">
    <source>
        <dbReference type="Google" id="ProtNLM"/>
    </source>
</evidence>
<evidence type="ECO:0000256" key="6">
    <source>
        <dbReference type="ARBA" id="ARBA00038076"/>
    </source>
</evidence>
<feature type="transmembrane region" description="Helical" evidence="7">
    <location>
        <begin position="260"/>
        <end position="284"/>
    </location>
</feature>
<dbReference type="HOGENOM" id="CLU_000604_8_4_7"/>
<dbReference type="Pfam" id="PF02687">
    <property type="entry name" value="FtsX"/>
    <property type="match status" value="1"/>
</dbReference>
<proteinExistence type="inferred from homology"/>
<dbReference type="RefSeq" id="WP_015850568.1">
    <property type="nucleotide sequence ID" value="NC_012881.1"/>
</dbReference>
<dbReference type="AlphaFoldDB" id="C6BYF8"/>
<comment type="subcellular location">
    <subcellularLocation>
        <location evidence="1">Cell membrane</location>
        <topology evidence="1">Multi-pass membrane protein</topology>
    </subcellularLocation>
</comment>